<name>A0A248TLB3_9BACI</name>
<dbReference type="Pfam" id="PF10958">
    <property type="entry name" value="DUF2759"/>
    <property type="match status" value="1"/>
</dbReference>
<protein>
    <submittedName>
        <fullName evidence="2">DUF2759 domain-containing protein</fullName>
    </submittedName>
</protein>
<evidence type="ECO:0000256" key="1">
    <source>
        <dbReference type="SAM" id="Phobius"/>
    </source>
</evidence>
<reference evidence="2 3" key="1">
    <citation type="submission" date="2017-08" db="EMBL/GenBank/DDBJ databases">
        <title>Complete Genome Sequence of Bacillus kochii Oregon-R-modENCODE STRAIN BDGP4, isolated from Drosophila melanogaster gut.</title>
        <authorList>
            <person name="Wan K.H."/>
            <person name="Yu C."/>
            <person name="Park S."/>
            <person name="Hammonds A.S."/>
            <person name="Booth B.W."/>
            <person name="Celniker S.E."/>
        </authorList>
    </citation>
    <scope>NUCLEOTIDE SEQUENCE [LARGE SCALE GENOMIC DNA]</scope>
    <source>
        <strain evidence="2 3">BDGP4</strain>
    </source>
</reference>
<dbReference type="RefSeq" id="WP_095372578.1">
    <property type="nucleotide sequence ID" value="NZ_CANMJM010000001.1"/>
</dbReference>
<keyword evidence="1" id="KW-0812">Transmembrane</keyword>
<dbReference type="AlphaFoldDB" id="A0A248TLB3"/>
<gene>
    <name evidence="2" type="ORF">CKF48_17945</name>
</gene>
<organism evidence="2 3">
    <name type="scientific">Cytobacillus kochii</name>
    <dbReference type="NCBI Taxonomy" id="859143"/>
    <lineage>
        <taxon>Bacteria</taxon>
        <taxon>Bacillati</taxon>
        <taxon>Bacillota</taxon>
        <taxon>Bacilli</taxon>
        <taxon>Bacillales</taxon>
        <taxon>Bacillaceae</taxon>
        <taxon>Cytobacillus</taxon>
    </lineage>
</organism>
<dbReference type="OrthoDB" id="2355718at2"/>
<dbReference type="Proteomes" id="UP000215137">
    <property type="component" value="Chromosome"/>
</dbReference>
<accession>A0A248TLB3</accession>
<keyword evidence="3" id="KW-1185">Reference proteome</keyword>
<keyword evidence="1" id="KW-1133">Transmembrane helix</keyword>
<dbReference type="KEGG" id="bko:CKF48_17945"/>
<dbReference type="GeneID" id="97216954"/>
<sequence>MGLVIITGLTAILAIFGLISALRNKNLLGIVFAFGTAAVFGWFAVMTLIHSGFPAVH</sequence>
<evidence type="ECO:0000313" key="3">
    <source>
        <dbReference type="Proteomes" id="UP000215137"/>
    </source>
</evidence>
<feature type="transmembrane region" description="Helical" evidence="1">
    <location>
        <begin position="31"/>
        <end position="53"/>
    </location>
</feature>
<evidence type="ECO:0000313" key="2">
    <source>
        <dbReference type="EMBL" id="ASV69014.1"/>
    </source>
</evidence>
<dbReference type="InterPro" id="IPR024490">
    <property type="entry name" value="DUF2759"/>
</dbReference>
<keyword evidence="1" id="KW-0472">Membrane</keyword>
<proteinExistence type="predicted"/>
<dbReference type="EMBL" id="CP022983">
    <property type="protein sequence ID" value="ASV69014.1"/>
    <property type="molecule type" value="Genomic_DNA"/>
</dbReference>